<feature type="region of interest" description="Disordered" evidence="1">
    <location>
        <begin position="515"/>
        <end position="555"/>
    </location>
</feature>
<name>A0A8J2S6H5_9STRA</name>
<accession>A0A8J2S6H5</accession>
<feature type="compositionally biased region" description="Basic residues" evidence="1">
    <location>
        <begin position="528"/>
        <end position="541"/>
    </location>
</feature>
<dbReference type="InterPro" id="IPR016024">
    <property type="entry name" value="ARM-type_fold"/>
</dbReference>
<dbReference type="Proteomes" id="UP000789595">
    <property type="component" value="Unassembled WGS sequence"/>
</dbReference>
<keyword evidence="3" id="KW-1185">Reference proteome</keyword>
<evidence type="ECO:0000313" key="2">
    <source>
        <dbReference type="EMBL" id="CAH0365547.1"/>
    </source>
</evidence>
<dbReference type="AlphaFoldDB" id="A0A8J2S6H5"/>
<dbReference type="InterPro" id="IPR000225">
    <property type="entry name" value="Armadillo"/>
</dbReference>
<reference evidence="2" key="1">
    <citation type="submission" date="2021-11" db="EMBL/GenBank/DDBJ databases">
        <authorList>
            <consortium name="Genoscope - CEA"/>
            <person name="William W."/>
        </authorList>
    </citation>
    <scope>NUCLEOTIDE SEQUENCE</scope>
</reference>
<dbReference type="EMBL" id="CAKKNE010000001">
    <property type="protein sequence ID" value="CAH0365547.1"/>
    <property type="molecule type" value="Genomic_DNA"/>
</dbReference>
<dbReference type="PANTHER" id="PTHR23315:SF7">
    <property type="entry name" value="U-BOX DOMAIN-CONTAINING PROTEIN 4"/>
    <property type="match status" value="1"/>
</dbReference>
<dbReference type="InterPro" id="IPR011989">
    <property type="entry name" value="ARM-like"/>
</dbReference>
<dbReference type="SMART" id="SM00185">
    <property type="entry name" value="ARM"/>
    <property type="match status" value="4"/>
</dbReference>
<sequence>MDNRCNCANCRRARRAQASPVDTSFDGWVVLRDLVDELLNGDAPGEALAALRRMVDDYAFDEAGEALVRAPGAVEALLNHVTDAAHRETAVSILASCVRADPEECGPAARGELAEPLVDVFIDHVTALHRHGRHHENATLALLAVAECPRWALSEEDDDDEDEYTWGEDGLPRRKRRRRDEDAAEADANFGAYVAAPLAAVLKCGDGDARRDALQTLASIRLESGPERPHIDYPGRSAGRCDCSPRVGRLVEAGVVAPLAAVLLRGHGPTEPDPEDEEDWDETVLFALAAQCCTRLLAEAKAAFAPLAAAGAATPLANAVVAFATVEDDDMEVFVHACDAASALFAHAATTSMVLDERGCAVQQARDDDGVLQSFLDAGAVEACVAALDHPEREERRAAAVNLLSEFCSFGDGASRVVREANGVTKFVELLGEDPDDHTETAANDLFTATARVVEGLATDDGDRADALVAAGALRPLKRAVVDSVRYVYSDRIHTASNRRRETFLRAAIAANALGNVAEHSPPPPPPPRRKGKGRGGRRLPSRAMRVAADDEQERDGDKSFVEALVFVLRLAPPRYAQPPFREALAELKTSATWCLASLCAHDGPRQVVYDADAIPPLVALLVDAENDSRYIHDFAYPGLRHSFREYAAMALHRLARVSAAARKDVATPAVISTLREFVAAEDPGTAAVARTALSELGLSVPTRTIPRRKCRRLG</sequence>
<organism evidence="2 3">
    <name type="scientific">Pelagomonas calceolata</name>
    <dbReference type="NCBI Taxonomy" id="35677"/>
    <lineage>
        <taxon>Eukaryota</taxon>
        <taxon>Sar</taxon>
        <taxon>Stramenopiles</taxon>
        <taxon>Ochrophyta</taxon>
        <taxon>Pelagophyceae</taxon>
        <taxon>Pelagomonadales</taxon>
        <taxon>Pelagomonadaceae</taxon>
        <taxon>Pelagomonas</taxon>
    </lineage>
</organism>
<dbReference type="PANTHER" id="PTHR23315">
    <property type="entry name" value="U BOX DOMAIN-CONTAINING"/>
    <property type="match status" value="1"/>
</dbReference>
<dbReference type="SUPFAM" id="SSF48371">
    <property type="entry name" value="ARM repeat"/>
    <property type="match status" value="1"/>
</dbReference>
<proteinExistence type="predicted"/>
<dbReference type="Gene3D" id="1.25.10.10">
    <property type="entry name" value="Leucine-rich Repeat Variant"/>
    <property type="match status" value="3"/>
</dbReference>
<evidence type="ECO:0000313" key="3">
    <source>
        <dbReference type="Proteomes" id="UP000789595"/>
    </source>
</evidence>
<gene>
    <name evidence="2" type="ORF">PECAL_1P19930</name>
</gene>
<comment type="caution">
    <text evidence="2">The sequence shown here is derived from an EMBL/GenBank/DDBJ whole genome shotgun (WGS) entry which is preliminary data.</text>
</comment>
<protein>
    <submittedName>
        <fullName evidence="2">Uncharacterized protein</fullName>
    </submittedName>
</protein>
<evidence type="ECO:0000256" key="1">
    <source>
        <dbReference type="SAM" id="MobiDB-lite"/>
    </source>
</evidence>